<dbReference type="InterPro" id="IPR004843">
    <property type="entry name" value="Calcineurin-like_PHP"/>
</dbReference>
<keyword evidence="1 2" id="KW-0732">Signal</keyword>
<reference evidence="4 5" key="1">
    <citation type="journal article" date="2018" name="Syst. Appl. Microbiol.">
        <title>Ereboglobus luteus gen. nov. sp. nov. from cockroach guts, and new insights into the oxygen relationship of the genera Opitutus and Didymococcus (Verrucomicrobia: Opitutaceae).</title>
        <authorList>
            <person name="Tegtmeier D."/>
            <person name="Belitz A."/>
            <person name="Radek R."/>
            <person name="Heimerl T."/>
            <person name="Brune A."/>
        </authorList>
    </citation>
    <scope>NUCLEOTIDE SEQUENCE [LARGE SCALE GENOMIC DNA]</scope>
    <source>
        <strain evidence="4 5">Ho45</strain>
    </source>
</reference>
<sequence length="412" mass="44840">MQRRQFITSIGTLGTLAAAGLAKPLVAASANSAPSSATAGTDASPSLLGGTPAVFAPTSESFTVTLPLSAAALAWIEYGETKSLGLTASSDQWGFVPHDSKVVKIRVTGLKPGTRYHWRAVLKPLGGKGAGETRTRIYTTKTLSPGAAETRFSVWNDTHDQAPTIQKLHSLRRNDDDFLLWNGDLSNNVNDASLIPGIYVSPKGVDLAEGPPIFLARGNHDVRGLWANKMTDYVDFPGDRPFYALRTGPVGMIVLDTCEDKPDAHRTFKGVAAFEPLIREQSRWLDEVTQQPALRDAPYRVVFCHIPLRWTKEVQADYNNKEWDHVSLRGRAAWHDTLVRWGAQVIVSAHNHRATLIPATSKFPYAQILGGGRAISNATIIRGHADAKQLKLAATMIHDGSISHEISFNPLA</sequence>
<dbReference type="AlphaFoldDB" id="A0A2U8E2P9"/>
<dbReference type="InterPro" id="IPR029052">
    <property type="entry name" value="Metallo-depent_PP-like"/>
</dbReference>
<dbReference type="Gene3D" id="3.60.21.10">
    <property type="match status" value="1"/>
</dbReference>
<name>A0A2U8E2P9_9BACT</name>
<dbReference type="InterPro" id="IPR039331">
    <property type="entry name" value="PAPs-like"/>
</dbReference>
<dbReference type="EMBL" id="CP023004">
    <property type="protein sequence ID" value="AWI09080.1"/>
    <property type="molecule type" value="Genomic_DNA"/>
</dbReference>
<feature type="signal peptide" evidence="2">
    <location>
        <begin position="1"/>
        <end position="27"/>
    </location>
</feature>
<organism evidence="4 5">
    <name type="scientific">Ereboglobus luteus</name>
    <dbReference type="NCBI Taxonomy" id="1796921"/>
    <lineage>
        <taxon>Bacteria</taxon>
        <taxon>Pseudomonadati</taxon>
        <taxon>Verrucomicrobiota</taxon>
        <taxon>Opitutia</taxon>
        <taxon>Opitutales</taxon>
        <taxon>Opitutaceae</taxon>
        <taxon>Ereboglobus</taxon>
    </lineage>
</organism>
<dbReference type="KEGG" id="elut:CKA38_07360"/>
<feature type="domain" description="Calcineurin-like phosphoesterase" evidence="3">
    <location>
        <begin position="153"/>
        <end position="353"/>
    </location>
</feature>
<keyword evidence="5" id="KW-1185">Reference proteome</keyword>
<dbReference type="SUPFAM" id="SSF56300">
    <property type="entry name" value="Metallo-dependent phosphatases"/>
    <property type="match status" value="1"/>
</dbReference>
<dbReference type="GO" id="GO:0003993">
    <property type="term" value="F:acid phosphatase activity"/>
    <property type="evidence" value="ECO:0007669"/>
    <property type="project" value="InterPro"/>
</dbReference>
<evidence type="ECO:0000256" key="1">
    <source>
        <dbReference type="ARBA" id="ARBA00022729"/>
    </source>
</evidence>
<evidence type="ECO:0000256" key="2">
    <source>
        <dbReference type="SAM" id="SignalP"/>
    </source>
</evidence>
<evidence type="ECO:0000313" key="5">
    <source>
        <dbReference type="Proteomes" id="UP000244896"/>
    </source>
</evidence>
<proteinExistence type="predicted"/>
<accession>A0A2U8E2P9</accession>
<dbReference type="RefSeq" id="WP_108824894.1">
    <property type="nucleotide sequence ID" value="NZ_CP023004.1"/>
</dbReference>
<evidence type="ECO:0000313" key="4">
    <source>
        <dbReference type="EMBL" id="AWI09080.1"/>
    </source>
</evidence>
<dbReference type="Pfam" id="PF00149">
    <property type="entry name" value="Metallophos"/>
    <property type="match status" value="1"/>
</dbReference>
<evidence type="ECO:0000259" key="3">
    <source>
        <dbReference type="Pfam" id="PF00149"/>
    </source>
</evidence>
<protein>
    <recommendedName>
        <fullName evidence="3">Calcineurin-like phosphoesterase domain-containing protein</fullName>
    </recommendedName>
</protein>
<dbReference type="Proteomes" id="UP000244896">
    <property type="component" value="Chromosome"/>
</dbReference>
<dbReference type="OrthoDB" id="9809781at2"/>
<gene>
    <name evidence="4" type="ORF">CKA38_07360</name>
</gene>
<dbReference type="PANTHER" id="PTHR22953">
    <property type="entry name" value="ACID PHOSPHATASE RELATED"/>
    <property type="match status" value="1"/>
</dbReference>
<dbReference type="PANTHER" id="PTHR22953:SF153">
    <property type="entry name" value="PURPLE ACID PHOSPHATASE"/>
    <property type="match status" value="1"/>
</dbReference>
<feature type="chain" id="PRO_5016166341" description="Calcineurin-like phosphoesterase domain-containing protein" evidence="2">
    <location>
        <begin position="28"/>
        <end position="412"/>
    </location>
</feature>